<accession>Q4A2Y9</accession>
<feature type="compositionally biased region" description="Basic and acidic residues" evidence="1">
    <location>
        <begin position="32"/>
        <end position="57"/>
    </location>
</feature>
<dbReference type="Proteomes" id="UP000000863">
    <property type="component" value="Segment"/>
</dbReference>
<evidence type="ECO:0000256" key="1">
    <source>
        <dbReference type="SAM" id="MobiDB-lite"/>
    </source>
</evidence>
<name>Q4A2Y9_EHV8U</name>
<reference evidence="2 3" key="1">
    <citation type="journal article" date="2005" name="Science">
        <title>Complete genome sequence and lytic phase transcription profile of a Coccolithovirus.</title>
        <authorList>
            <person name="Wilson W.H."/>
            <person name="Schroeder D.C."/>
            <person name="Allen M.J."/>
            <person name="Holden M.T.G."/>
            <person name="Parkhill J."/>
            <person name="Barrell B.G."/>
            <person name="Churcher C."/>
            <person name="Hamlin N."/>
            <person name="Mungall K."/>
            <person name="Norbertczak H."/>
            <person name="Quail M.A."/>
            <person name="Price C."/>
            <person name="Rabbinowitsch E."/>
            <person name="Walker D."/>
            <person name="Craigon M."/>
            <person name="Roy D."/>
            <person name="Ghazal P."/>
        </authorList>
    </citation>
    <scope>NUCLEOTIDE SEQUENCE [LARGE SCALE GENOMIC DNA]</scope>
    <source>
        <strain evidence="3">Isolate United Kingdom/English Channel/1999</strain>
    </source>
</reference>
<protein>
    <submittedName>
        <fullName evidence="2">Uncharacterized protein</fullName>
    </submittedName>
</protein>
<feature type="compositionally biased region" description="Basic and acidic residues" evidence="1">
    <location>
        <begin position="65"/>
        <end position="81"/>
    </location>
</feature>
<organismHost>
    <name type="scientific">Emiliania huxleyi</name>
    <name type="common">Coccolithophore</name>
    <name type="synonym">Pontosphaera huxleyi</name>
    <dbReference type="NCBI Taxonomy" id="2903"/>
</organismHost>
<organism evidence="2 3">
    <name type="scientific">Emiliania huxleyi virus 86 (isolate United Kingdom/English Channel/1999)</name>
    <name type="common">EhV-86</name>
    <dbReference type="NCBI Taxonomy" id="654925"/>
    <lineage>
        <taxon>Viruses</taxon>
        <taxon>Varidnaviria</taxon>
        <taxon>Bamfordvirae</taxon>
        <taxon>Nucleocytoviricota</taxon>
        <taxon>Megaviricetes</taxon>
        <taxon>Algavirales</taxon>
        <taxon>Phycodnaviridae</taxon>
        <taxon>Coccolithovirus</taxon>
        <taxon>Coccolithovirus huxleyi</taxon>
        <taxon>Emiliania huxleyi virus 86</taxon>
    </lineage>
</organism>
<dbReference type="RefSeq" id="YP_293898.1">
    <property type="nucleotide sequence ID" value="NC_007346.1"/>
</dbReference>
<feature type="region of interest" description="Disordered" evidence="1">
    <location>
        <begin position="1"/>
        <end position="121"/>
    </location>
</feature>
<evidence type="ECO:0000313" key="3">
    <source>
        <dbReference type="Proteomes" id="UP000000863"/>
    </source>
</evidence>
<gene>
    <name evidence="2" type="ORF">EhV145</name>
</gene>
<proteinExistence type="predicted"/>
<dbReference type="EMBL" id="AJ890364">
    <property type="protein sequence ID" value="CAI65567.1"/>
    <property type="molecule type" value="Genomic_DNA"/>
</dbReference>
<keyword evidence="3" id="KW-1185">Reference proteome</keyword>
<evidence type="ECO:0000313" key="2">
    <source>
        <dbReference type="EMBL" id="CAI65567.1"/>
    </source>
</evidence>
<dbReference type="KEGG" id="vg:3655095"/>
<sequence length="121" mass="13312">MAVVSSVPGSRAEGMKVRKASDPPPPAVKTANELKAEKKATKALKKEQKKKNDESRKAAKKAAKKPVESRGTKKTEREPPKHFTTKNTTNLPKEIRTANPNVKLGQREESKSKSPLRILGM</sequence>
<dbReference type="GeneID" id="3655095"/>